<evidence type="ECO:0000256" key="2">
    <source>
        <dbReference type="ARBA" id="ARBA00023134"/>
    </source>
</evidence>
<dbReference type="GO" id="GO:0005739">
    <property type="term" value="C:mitochondrion"/>
    <property type="evidence" value="ECO:0007669"/>
    <property type="project" value="TreeGrafter"/>
</dbReference>
<keyword evidence="2" id="KW-0342">GTP-binding</keyword>
<sequence length="103" mass="12250">LNPLARDVDSAMKLALCNLILESATQVHYVADYLLFWLNRSKVLLDICQSNDIRFPTYIAQRRAERWDIDRAAKMFIEMFRNNKLRDHCLDIDLFQNYITKII</sequence>
<proteinExistence type="predicted"/>
<dbReference type="AlphaFoldDB" id="A0A183EBN6"/>
<protein>
    <submittedName>
        <fullName evidence="3">Pentatricopeptide repeat-containing protein</fullName>
    </submittedName>
</protein>
<dbReference type="PANTHER" id="PTHR45782">
    <property type="entry name" value="MITOCHONDRIAL RIBOSOME-ASSOCIATED GTPASE 1"/>
    <property type="match status" value="1"/>
</dbReference>
<evidence type="ECO:0000256" key="1">
    <source>
        <dbReference type="ARBA" id="ARBA00022741"/>
    </source>
</evidence>
<evidence type="ECO:0000313" key="3">
    <source>
        <dbReference type="WBParaSite" id="GPUH_0001840201-mRNA-1"/>
    </source>
</evidence>
<dbReference type="InterPro" id="IPR023179">
    <property type="entry name" value="GTP-bd_ortho_bundle_sf"/>
</dbReference>
<dbReference type="WBParaSite" id="GPUH_0001840201-mRNA-1">
    <property type="protein sequence ID" value="GPUH_0001840201-mRNA-1"/>
    <property type="gene ID" value="GPUH_0001840201"/>
</dbReference>
<reference evidence="3" key="1">
    <citation type="submission" date="2016-06" db="UniProtKB">
        <authorList>
            <consortium name="WormBaseParasite"/>
        </authorList>
    </citation>
    <scope>IDENTIFICATION</scope>
</reference>
<dbReference type="Gene3D" id="1.10.1580.10">
    <property type="match status" value="1"/>
</dbReference>
<accession>A0A183EBN6</accession>
<dbReference type="PANTHER" id="PTHR45782:SF4">
    <property type="entry name" value="MITOCHONDRIAL RIBOSOME-ASSOCIATED GTPASE 1"/>
    <property type="match status" value="1"/>
</dbReference>
<name>A0A183EBN6_9BILA</name>
<organism evidence="3">
    <name type="scientific">Gongylonema pulchrum</name>
    <dbReference type="NCBI Taxonomy" id="637853"/>
    <lineage>
        <taxon>Eukaryota</taxon>
        <taxon>Metazoa</taxon>
        <taxon>Ecdysozoa</taxon>
        <taxon>Nematoda</taxon>
        <taxon>Chromadorea</taxon>
        <taxon>Rhabditida</taxon>
        <taxon>Spirurina</taxon>
        <taxon>Spiruromorpha</taxon>
        <taxon>Spiruroidea</taxon>
        <taxon>Gongylonematidae</taxon>
        <taxon>Gongylonema</taxon>
    </lineage>
</organism>
<dbReference type="GO" id="GO:0003924">
    <property type="term" value="F:GTPase activity"/>
    <property type="evidence" value="ECO:0007669"/>
    <property type="project" value="TreeGrafter"/>
</dbReference>
<keyword evidence="1" id="KW-0547">Nucleotide-binding</keyword>
<dbReference type="GO" id="GO:0005525">
    <property type="term" value="F:GTP binding"/>
    <property type="evidence" value="ECO:0007669"/>
    <property type="project" value="UniProtKB-KW"/>
</dbReference>
<dbReference type="GO" id="GO:0032543">
    <property type="term" value="P:mitochondrial translation"/>
    <property type="evidence" value="ECO:0007669"/>
    <property type="project" value="TreeGrafter"/>
</dbReference>